<reference evidence="1" key="1">
    <citation type="submission" date="2020-08" db="EMBL/GenBank/DDBJ databases">
        <title>Multicomponent nature underlies the extraordinary mechanical properties of spider dragline silk.</title>
        <authorList>
            <person name="Kono N."/>
            <person name="Nakamura H."/>
            <person name="Mori M."/>
            <person name="Yoshida Y."/>
            <person name="Ohtoshi R."/>
            <person name="Malay A.D."/>
            <person name="Moran D.A.P."/>
            <person name="Tomita M."/>
            <person name="Numata K."/>
            <person name="Arakawa K."/>
        </authorList>
    </citation>
    <scope>NUCLEOTIDE SEQUENCE</scope>
</reference>
<dbReference type="AlphaFoldDB" id="A0A8X6S7K6"/>
<organism evidence="1 2">
    <name type="scientific">Trichonephila clavipes</name>
    <name type="common">Golden silk orbweaver</name>
    <name type="synonym">Nephila clavipes</name>
    <dbReference type="NCBI Taxonomy" id="2585209"/>
    <lineage>
        <taxon>Eukaryota</taxon>
        <taxon>Metazoa</taxon>
        <taxon>Ecdysozoa</taxon>
        <taxon>Arthropoda</taxon>
        <taxon>Chelicerata</taxon>
        <taxon>Arachnida</taxon>
        <taxon>Araneae</taxon>
        <taxon>Araneomorphae</taxon>
        <taxon>Entelegynae</taxon>
        <taxon>Araneoidea</taxon>
        <taxon>Nephilidae</taxon>
        <taxon>Trichonephila</taxon>
    </lineage>
</organism>
<sequence length="105" mass="11507">MISHTCSFGDKSGDLAGQVPCVTEVPAAVPTQFDASSAVRRIRRSSLLVVPRGHPEPRLLQAILSLDHCFQQLCTVDTFRPSLSALSRKENPPFVTRPRSNSVSY</sequence>
<dbReference type="Proteomes" id="UP000887159">
    <property type="component" value="Unassembled WGS sequence"/>
</dbReference>
<keyword evidence="2" id="KW-1185">Reference proteome</keyword>
<name>A0A8X6S7K6_TRICX</name>
<evidence type="ECO:0000313" key="2">
    <source>
        <dbReference type="Proteomes" id="UP000887159"/>
    </source>
</evidence>
<accession>A0A8X6S7K6</accession>
<gene>
    <name evidence="1" type="primary">AVEN_115404_1</name>
    <name evidence="1" type="ORF">TNCV_277181</name>
</gene>
<comment type="caution">
    <text evidence="1">The sequence shown here is derived from an EMBL/GenBank/DDBJ whole genome shotgun (WGS) entry which is preliminary data.</text>
</comment>
<proteinExistence type="predicted"/>
<protein>
    <submittedName>
        <fullName evidence="1">Uncharacterized protein</fullName>
    </submittedName>
</protein>
<evidence type="ECO:0000313" key="1">
    <source>
        <dbReference type="EMBL" id="GFY07171.1"/>
    </source>
</evidence>
<dbReference type="EMBL" id="BMAU01021268">
    <property type="protein sequence ID" value="GFY07171.1"/>
    <property type="molecule type" value="Genomic_DNA"/>
</dbReference>